<keyword evidence="1" id="KW-0472">Membrane</keyword>
<dbReference type="PANTHER" id="PTHR35895">
    <property type="entry name" value="CHROMOSOME 16, WHOLE GENOME SHOTGUN SEQUENCE"/>
    <property type="match status" value="1"/>
</dbReference>
<evidence type="ECO:0000313" key="2">
    <source>
        <dbReference type="EMBL" id="KAL2827211.1"/>
    </source>
</evidence>
<dbReference type="EMBL" id="JBFXLS010000026">
    <property type="protein sequence ID" value="KAL2827211.1"/>
    <property type="molecule type" value="Genomic_DNA"/>
</dbReference>
<evidence type="ECO:0000256" key="1">
    <source>
        <dbReference type="SAM" id="Phobius"/>
    </source>
</evidence>
<sequence length="418" mass="45431">MSSNGSLVEKKDPAKAGSKNVLGSFRGPGVGSNEHIEYLEAAPGDVSLVDNPVRKTKAQRFRRHCARFWCCYLVWNIIFLAIFLPIFFLVVIPAIAQLVVNNSTLLLVNATILEPRPDSILLTLEAALDLPVNFPVRIEPLTLEIFNRQAEGNNTIFQSTIDGTVIHGNTTLGVKSTRTPVDEAQWNEYVHQVVFEAHAPLPVRGSTNAYLGVLKNHVTVNKDIHQNTLNSFAGFSLANPQLLVPAREDGINLIANATLPNPSVMTLQIGTTVLDLRSGDYLLGNATVEDLILYPGNHSNPVTGVIDVGYLLEHIQPILETQGDSLSRGFLKLEAIGRDVTYDGVTVPYYANAMKQLTLDAEVELGSLIMNTIQGIIAPNGTNIFHNLTDPNGPTNIQDILNSIDDPDGSLGLNNDSS</sequence>
<keyword evidence="1" id="KW-0812">Transmembrane</keyword>
<reference evidence="2 3" key="1">
    <citation type="submission" date="2024-07" db="EMBL/GenBank/DDBJ databases">
        <title>Section-level genome sequencing and comparative genomics of Aspergillus sections Usti and Cavernicolus.</title>
        <authorList>
            <consortium name="Lawrence Berkeley National Laboratory"/>
            <person name="Nybo J.L."/>
            <person name="Vesth T.C."/>
            <person name="Theobald S."/>
            <person name="Frisvad J.C."/>
            <person name="Larsen T.O."/>
            <person name="Kjaerboelling I."/>
            <person name="Rothschild-Mancinelli K."/>
            <person name="Lyhne E.K."/>
            <person name="Kogle M.E."/>
            <person name="Barry K."/>
            <person name="Clum A."/>
            <person name="Na H."/>
            <person name="Ledsgaard L."/>
            <person name="Lin J."/>
            <person name="Lipzen A."/>
            <person name="Kuo A."/>
            <person name="Riley R."/>
            <person name="Mondo S."/>
            <person name="LaButti K."/>
            <person name="Haridas S."/>
            <person name="Pangalinan J."/>
            <person name="Salamov A.A."/>
            <person name="Simmons B.A."/>
            <person name="Magnuson J.K."/>
            <person name="Chen J."/>
            <person name="Drula E."/>
            <person name="Henrissat B."/>
            <person name="Wiebenga A."/>
            <person name="Lubbers R.J."/>
            <person name="Gomes A.C."/>
            <person name="Makela M.R."/>
            <person name="Stajich J."/>
            <person name="Grigoriev I.V."/>
            <person name="Mortensen U.H."/>
            <person name="De vries R.P."/>
            <person name="Baker S.E."/>
            <person name="Andersen M.R."/>
        </authorList>
    </citation>
    <scope>NUCLEOTIDE SEQUENCE [LARGE SCALE GENOMIC DNA]</scope>
    <source>
        <strain evidence="2 3">CBS 600.67</strain>
    </source>
</reference>
<keyword evidence="1" id="KW-1133">Transmembrane helix</keyword>
<dbReference type="InterPro" id="IPR022185">
    <property type="entry name" value="DUF3712"/>
</dbReference>
<dbReference type="Pfam" id="PF12505">
    <property type="entry name" value="DUF3712"/>
    <property type="match status" value="1"/>
</dbReference>
<organism evidence="2 3">
    <name type="scientific">Aspergillus cavernicola</name>
    <dbReference type="NCBI Taxonomy" id="176166"/>
    <lineage>
        <taxon>Eukaryota</taxon>
        <taxon>Fungi</taxon>
        <taxon>Dikarya</taxon>
        <taxon>Ascomycota</taxon>
        <taxon>Pezizomycotina</taxon>
        <taxon>Eurotiomycetes</taxon>
        <taxon>Eurotiomycetidae</taxon>
        <taxon>Eurotiales</taxon>
        <taxon>Aspergillaceae</taxon>
        <taxon>Aspergillus</taxon>
        <taxon>Aspergillus subgen. Nidulantes</taxon>
    </lineage>
</organism>
<proteinExistence type="predicted"/>
<evidence type="ECO:0000313" key="3">
    <source>
        <dbReference type="Proteomes" id="UP001610335"/>
    </source>
</evidence>
<comment type="caution">
    <text evidence="2">The sequence shown here is derived from an EMBL/GenBank/DDBJ whole genome shotgun (WGS) entry which is preliminary data.</text>
</comment>
<protein>
    <submittedName>
        <fullName evidence="2">Uncharacterized protein</fullName>
    </submittedName>
</protein>
<accession>A0ABR4IHI4</accession>
<dbReference type="InterPro" id="IPR046368">
    <property type="entry name" value="Tag1"/>
</dbReference>
<feature type="transmembrane region" description="Helical" evidence="1">
    <location>
        <begin position="69"/>
        <end position="96"/>
    </location>
</feature>
<keyword evidence="3" id="KW-1185">Reference proteome</keyword>
<gene>
    <name evidence="2" type="ORF">BDW59DRAFT_179215</name>
</gene>
<dbReference type="PANTHER" id="PTHR35895:SF2">
    <property type="match status" value="1"/>
</dbReference>
<name>A0ABR4IHI4_9EURO</name>
<dbReference type="Proteomes" id="UP001610335">
    <property type="component" value="Unassembled WGS sequence"/>
</dbReference>